<feature type="transmembrane region" description="Helical" evidence="8">
    <location>
        <begin position="87"/>
        <end position="105"/>
    </location>
</feature>
<sequence length="494" mass="55864">MTTQIPGTTQLKAPTKSISQWLPISLIMGTAAALFMFRLGDEGFWIDELFSIRDADQSLIDVYQSTQFRPLYYLLLSGWMRLGSGDAWLRSLSVIFAVIAVFLIYRLGRRIAGETEGLIAAALLSTSPLFVNHAQEVRMYALSLCMGLAGTLFLADALLSDRTQQPKQKTIAGWALFRLLAIYTVPLNLMLLIPDGLLILLRFRQERRVLIKFAGWLTLLLVLWLPAIATLLGDIQPSSDYAQERTQFAEAPGLKNLIYPLKFWMVWPFVTRHGWVTHNLYKFFTPVIAGLIGAGLLYKRKLPSLPWACAWLVLPLIPIIVFSLVSARIWEPRYVLFVSPYLFILIAAGFARIWRDWKGAAIVLTVVYVLLVGGALGDYYVVQNRGDYRDNIATVEAYEQPGDGLVWGYGWKIPLDYYYDGSADISWQPSRDLETPEAIQAWVDKFPTGHQRLWLVIEKAKVANQLDPLIADSYSITQRFDYGHKSSVLLLTAK</sequence>
<proteinExistence type="predicted"/>
<reference evidence="10 11" key="1">
    <citation type="submission" date="2015-09" db="EMBL/GenBank/DDBJ databases">
        <title>Identification and resolution of microdiversity through metagenomic sequencing of parallel consortia.</title>
        <authorList>
            <person name="Nelson W.C."/>
            <person name="Romine M.F."/>
            <person name="Lindemann S.R."/>
        </authorList>
    </citation>
    <scope>NUCLEOTIDE SEQUENCE [LARGE SCALE GENOMIC DNA]</scope>
    <source>
        <strain evidence="10">Ana</strain>
    </source>
</reference>
<keyword evidence="5 8" id="KW-0812">Transmembrane</keyword>
<protein>
    <submittedName>
        <fullName evidence="10">Dolichyl-phosphate-mannose-protein mannosyltransferase</fullName>
    </submittedName>
</protein>
<keyword evidence="4 10" id="KW-0808">Transferase</keyword>
<feature type="transmembrane region" description="Helical" evidence="8">
    <location>
        <begin position="213"/>
        <end position="235"/>
    </location>
</feature>
<feature type="transmembrane region" description="Helical" evidence="8">
    <location>
        <begin position="140"/>
        <end position="159"/>
    </location>
</feature>
<dbReference type="GO" id="GO:0009103">
    <property type="term" value="P:lipopolysaccharide biosynthetic process"/>
    <property type="evidence" value="ECO:0007669"/>
    <property type="project" value="UniProtKB-ARBA"/>
</dbReference>
<evidence type="ECO:0000259" key="9">
    <source>
        <dbReference type="Pfam" id="PF13231"/>
    </source>
</evidence>
<evidence type="ECO:0000313" key="10">
    <source>
        <dbReference type="EMBL" id="KPQ32292.1"/>
    </source>
</evidence>
<feature type="transmembrane region" description="Helical" evidence="8">
    <location>
        <begin position="304"/>
        <end position="327"/>
    </location>
</feature>
<keyword evidence="2" id="KW-1003">Cell membrane</keyword>
<feature type="domain" description="Glycosyltransferase RgtA/B/C/D-like" evidence="9">
    <location>
        <begin position="70"/>
        <end position="225"/>
    </location>
</feature>
<dbReference type="EMBL" id="LJZR01000062">
    <property type="protein sequence ID" value="KPQ32292.1"/>
    <property type="molecule type" value="Genomic_DNA"/>
</dbReference>
<dbReference type="AlphaFoldDB" id="A0A0P8D860"/>
<feature type="transmembrane region" description="Helical" evidence="8">
    <location>
        <begin position="334"/>
        <end position="354"/>
    </location>
</feature>
<dbReference type="GO" id="GO:0016763">
    <property type="term" value="F:pentosyltransferase activity"/>
    <property type="evidence" value="ECO:0007669"/>
    <property type="project" value="TreeGrafter"/>
</dbReference>
<evidence type="ECO:0000256" key="2">
    <source>
        <dbReference type="ARBA" id="ARBA00022475"/>
    </source>
</evidence>
<comment type="caution">
    <text evidence="10">The sequence shown here is derived from an EMBL/GenBank/DDBJ whole genome shotgun (WGS) entry which is preliminary data.</text>
</comment>
<evidence type="ECO:0000256" key="3">
    <source>
        <dbReference type="ARBA" id="ARBA00022676"/>
    </source>
</evidence>
<feature type="transmembrane region" description="Helical" evidence="8">
    <location>
        <begin position="21"/>
        <end position="40"/>
    </location>
</feature>
<feature type="transmembrane region" description="Helical" evidence="8">
    <location>
        <begin position="171"/>
        <end position="193"/>
    </location>
</feature>
<evidence type="ECO:0000313" key="11">
    <source>
        <dbReference type="Proteomes" id="UP000050465"/>
    </source>
</evidence>
<evidence type="ECO:0000256" key="6">
    <source>
        <dbReference type="ARBA" id="ARBA00022989"/>
    </source>
</evidence>
<dbReference type="Proteomes" id="UP000050465">
    <property type="component" value="Unassembled WGS sequence"/>
</dbReference>
<evidence type="ECO:0000256" key="7">
    <source>
        <dbReference type="ARBA" id="ARBA00023136"/>
    </source>
</evidence>
<keyword evidence="7 8" id="KW-0472">Membrane</keyword>
<evidence type="ECO:0000256" key="1">
    <source>
        <dbReference type="ARBA" id="ARBA00004651"/>
    </source>
</evidence>
<dbReference type="Pfam" id="PF13231">
    <property type="entry name" value="PMT_2"/>
    <property type="match status" value="1"/>
</dbReference>
<evidence type="ECO:0000256" key="5">
    <source>
        <dbReference type="ARBA" id="ARBA00022692"/>
    </source>
</evidence>
<evidence type="ECO:0000256" key="4">
    <source>
        <dbReference type="ARBA" id="ARBA00022679"/>
    </source>
</evidence>
<evidence type="ECO:0000256" key="8">
    <source>
        <dbReference type="SAM" id="Phobius"/>
    </source>
</evidence>
<dbReference type="STRING" id="1666911.HLUCCA11_21860"/>
<dbReference type="InterPro" id="IPR038731">
    <property type="entry name" value="RgtA/B/C-like"/>
</dbReference>
<dbReference type="PANTHER" id="PTHR33908">
    <property type="entry name" value="MANNOSYLTRANSFERASE YKCB-RELATED"/>
    <property type="match status" value="1"/>
</dbReference>
<feature type="transmembrane region" description="Helical" evidence="8">
    <location>
        <begin position="360"/>
        <end position="382"/>
    </location>
</feature>
<dbReference type="InterPro" id="IPR050297">
    <property type="entry name" value="LipidA_mod_glycosyltrf_83"/>
</dbReference>
<keyword evidence="6 8" id="KW-1133">Transmembrane helix</keyword>
<comment type="subcellular location">
    <subcellularLocation>
        <location evidence="1">Cell membrane</location>
        <topology evidence="1">Multi-pass membrane protein</topology>
    </subcellularLocation>
</comment>
<feature type="transmembrane region" description="Helical" evidence="8">
    <location>
        <begin position="280"/>
        <end position="298"/>
    </location>
</feature>
<dbReference type="PANTHER" id="PTHR33908:SF11">
    <property type="entry name" value="MEMBRANE PROTEIN"/>
    <property type="match status" value="1"/>
</dbReference>
<name>A0A0P8D860_9CYAN</name>
<dbReference type="GO" id="GO:0005886">
    <property type="term" value="C:plasma membrane"/>
    <property type="evidence" value="ECO:0007669"/>
    <property type="project" value="UniProtKB-SubCell"/>
</dbReference>
<organism evidence="10 11">
    <name type="scientific">Phormidesmis priestleyi Ana</name>
    <dbReference type="NCBI Taxonomy" id="1666911"/>
    <lineage>
        <taxon>Bacteria</taxon>
        <taxon>Bacillati</taxon>
        <taxon>Cyanobacteriota</taxon>
        <taxon>Cyanophyceae</taxon>
        <taxon>Leptolyngbyales</taxon>
        <taxon>Leptolyngbyaceae</taxon>
        <taxon>Phormidesmis</taxon>
    </lineage>
</organism>
<gene>
    <name evidence="10" type="ORF">HLUCCA11_21860</name>
</gene>
<keyword evidence="3 10" id="KW-0328">Glycosyltransferase</keyword>
<accession>A0A0P8D860</accession>